<dbReference type="Proteomes" id="UP001233999">
    <property type="component" value="Unassembled WGS sequence"/>
</dbReference>
<accession>A0AAD7ZUE0</accession>
<evidence type="ECO:0000313" key="2">
    <source>
        <dbReference type="Proteomes" id="UP001233999"/>
    </source>
</evidence>
<comment type="caution">
    <text evidence="1">The sequence shown here is derived from an EMBL/GenBank/DDBJ whole genome shotgun (WGS) entry which is preliminary data.</text>
</comment>
<gene>
    <name evidence="1" type="ORF">L9F63_019351</name>
</gene>
<reference evidence="1" key="2">
    <citation type="submission" date="2023-05" db="EMBL/GenBank/DDBJ databases">
        <authorList>
            <person name="Fouks B."/>
        </authorList>
    </citation>
    <scope>NUCLEOTIDE SEQUENCE</scope>
    <source>
        <strain evidence="1">Stay&amp;Tobe</strain>
        <tissue evidence="1">Testes</tissue>
    </source>
</reference>
<dbReference type="EMBL" id="JASPKZ010006811">
    <property type="protein sequence ID" value="KAJ9587044.1"/>
    <property type="molecule type" value="Genomic_DNA"/>
</dbReference>
<reference evidence="1" key="1">
    <citation type="journal article" date="2023" name="IScience">
        <title>Live-bearing cockroach genome reveals convergent evolutionary mechanisms linked to viviparity in insects and beyond.</title>
        <authorList>
            <person name="Fouks B."/>
            <person name="Harrison M.C."/>
            <person name="Mikhailova A.A."/>
            <person name="Marchal E."/>
            <person name="English S."/>
            <person name="Carruthers M."/>
            <person name="Jennings E.C."/>
            <person name="Chiamaka E.L."/>
            <person name="Frigard R.A."/>
            <person name="Pippel M."/>
            <person name="Attardo G.M."/>
            <person name="Benoit J.B."/>
            <person name="Bornberg-Bauer E."/>
            <person name="Tobe S.S."/>
        </authorList>
    </citation>
    <scope>NUCLEOTIDE SEQUENCE</scope>
    <source>
        <strain evidence="1">Stay&amp;Tobe</strain>
    </source>
</reference>
<feature type="non-terminal residue" evidence="1">
    <location>
        <position position="1"/>
    </location>
</feature>
<protein>
    <submittedName>
        <fullName evidence="1">Uncharacterized protein</fullName>
    </submittedName>
</protein>
<organism evidence="1 2">
    <name type="scientific">Diploptera punctata</name>
    <name type="common">Pacific beetle cockroach</name>
    <dbReference type="NCBI Taxonomy" id="6984"/>
    <lineage>
        <taxon>Eukaryota</taxon>
        <taxon>Metazoa</taxon>
        <taxon>Ecdysozoa</taxon>
        <taxon>Arthropoda</taxon>
        <taxon>Hexapoda</taxon>
        <taxon>Insecta</taxon>
        <taxon>Pterygota</taxon>
        <taxon>Neoptera</taxon>
        <taxon>Polyneoptera</taxon>
        <taxon>Dictyoptera</taxon>
        <taxon>Blattodea</taxon>
        <taxon>Blaberoidea</taxon>
        <taxon>Blaberidae</taxon>
        <taxon>Diplopterinae</taxon>
        <taxon>Diploptera</taxon>
    </lineage>
</organism>
<evidence type="ECO:0000313" key="1">
    <source>
        <dbReference type="EMBL" id="KAJ9587044.1"/>
    </source>
</evidence>
<sequence>LMVGARGEFLLEVLVSWVLREFIYKSRGETRFKLFTVSFLFRERSNKFPKE</sequence>
<keyword evidence="2" id="KW-1185">Reference proteome</keyword>
<name>A0AAD7ZUE0_DIPPU</name>
<proteinExistence type="predicted"/>
<feature type="non-terminal residue" evidence="1">
    <location>
        <position position="51"/>
    </location>
</feature>
<dbReference type="AlphaFoldDB" id="A0AAD7ZUE0"/>